<evidence type="ECO:0000313" key="12">
    <source>
        <dbReference type="Proteomes" id="UP000247476"/>
    </source>
</evidence>
<dbReference type="InterPro" id="IPR018060">
    <property type="entry name" value="HTH_AraC"/>
</dbReference>
<dbReference type="Proteomes" id="UP000247476">
    <property type="component" value="Unassembled WGS sequence"/>
</dbReference>
<dbReference type="OrthoDB" id="9794370at2"/>
<evidence type="ECO:0008006" key="13">
    <source>
        <dbReference type="Google" id="ProtNLM"/>
    </source>
</evidence>
<dbReference type="SMART" id="SM00448">
    <property type="entry name" value="REC"/>
    <property type="match status" value="1"/>
</dbReference>
<dbReference type="PROSITE" id="PS50110">
    <property type="entry name" value="RESPONSE_REGULATORY"/>
    <property type="match status" value="1"/>
</dbReference>
<dbReference type="SMART" id="SM00342">
    <property type="entry name" value="HTH_ARAC"/>
    <property type="match status" value="1"/>
</dbReference>
<comment type="subcellular location">
    <subcellularLocation>
        <location evidence="1">Cytoplasm</location>
    </subcellularLocation>
</comment>
<dbReference type="GO" id="GO:0043565">
    <property type="term" value="F:sequence-specific DNA binding"/>
    <property type="evidence" value="ECO:0007669"/>
    <property type="project" value="InterPro"/>
</dbReference>
<dbReference type="InterPro" id="IPR020449">
    <property type="entry name" value="Tscrpt_reg_AraC-type_HTH"/>
</dbReference>
<dbReference type="InterPro" id="IPR011006">
    <property type="entry name" value="CheY-like_superfamily"/>
</dbReference>
<keyword evidence="4" id="KW-0902">Two-component regulatory system</keyword>
<feature type="domain" description="HTH araC/xylS-type" evidence="9">
    <location>
        <begin position="249"/>
        <end position="348"/>
    </location>
</feature>
<comment type="caution">
    <text evidence="11">The sequence shown here is derived from an EMBL/GenBank/DDBJ whole genome shotgun (WGS) entry which is preliminary data.</text>
</comment>
<evidence type="ECO:0000256" key="3">
    <source>
        <dbReference type="ARBA" id="ARBA00022553"/>
    </source>
</evidence>
<evidence type="ECO:0000256" key="1">
    <source>
        <dbReference type="ARBA" id="ARBA00004496"/>
    </source>
</evidence>
<evidence type="ECO:0000256" key="4">
    <source>
        <dbReference type="ARBA" id="ARBA00023012"/>
    </source>
</evidence>
<keyword evidence="2" id="KW-0963">Cytoplasm</keyword>
<protein>
    <recommendedName>
        <fullName evidence="13">DNA-binding response regulator</fullName>
    </recommendedName>
</protein>
<keyword evidence="3 8" id="KW-0597">Phosphoprotein</keyword>
<dbReference type="PANTHER" id="PTHR42713">
    <property type="entry name" value="HISTIDINE KINASE-RELATED"/>
    <property type="match status" value="1"/>
</dbReference>
<evidence type="ECO:0000259" key="9">
    <source>
        <dbReference type="PROSITE" id="PS01124"/>
    </source>
</evidence>
<sequence length="357" mass="40550">MLKVLIVDDKPSVCAGLARLIRWEEAGAELVGTCGNGKEALEVALRTEPDVLITDIRMPLMDGLELCAHVRERLPDTMLVILSAYHEFSYAQTAIRYGVTDYILKPIDKTKIARLTAKLREWAADRESRSRFFGLFYDKEWRAKLVAGVKTGDLEFVADCFDTVFKARDAMGRDTVKEIGSRLLDAVPDIVRDIGLTPDYFGIDWERERREFGQARSKEEMMAAVQSLYTGMARTVMERKSGRGEAVAEKLRHIVKTQFANPDLTVYTIASELHLSPNYIGLVFRQWTGENLSVYITRLRMERAKELLRDPGATVHEVAGRVGYADPHYFTKVFKKQEGLTPSQYRNMALRQGRDGE</sequence>
<keyword evidence="6" id="KW-0238">DNA-binding</keyword>
<dbReference type="Pfam" id="PF00072">
    <property type="entry name" value="Response_reg"/>
    <property type="match status" value="1"/>
</dbReference>
<dbReference type="Gene3D" id="1.10.10.60">
    <property type="entry name" value="Homeodomain-like"/>
    <property type="match status" value="2"/>
</dbReference>
<dbReference type="EMBL" id="QJVJ01000007">
    <property type="protein sequence ID" value="PYI53494.1"/>
    <property type="molecule type" value="Genomic_DNA"/>
</dbReference>
<name>A0A2V5K6C2_9BACL</name>
<dbReference type="SUPFAM" id="SSF52172">
    <property type="entry name" value="CheY-like"/>
    <property type="match status" value="1"/>
</dbReference>
<dbReference type="GO" id="GO:0000160">
    <property type="term" value="P:phosphorelay signal transduction system"/>
    <property type="evidence" value="ECO:0007669"/>
    <property type="project" value="UniProtKB-KW"/>
</dbReference>
<proteinExistence type="predicted"/>
<dbReference type="InterPro" id="IPR009057">
    <property type="entry name" value="Homeodomain-like_sf"/>
</dbReference>
<dbReference type="Pfam" id="PF12833">
    <property type="entry name" value="HTH_18"/>
    <property type="match status" value="1"/>
</dbReference>
<feature type="modified residue" description="4-aspartylphosphate" evidence="8">
    <location>
        <position position="55"/>
    </location>
</feature>
<evidence type="ECO:0000256" key="2">
    <source>
        <dbReference type="ARBA" id="ARBA00022490"/>
    </source>
</evidence>
<evidence type="ECO:0000259" key="10">
    <source>
        <dbReference type="PROSITE" id="PS50110"/>
    </source>
</evidence>
<accession>A0A2V5K6C2</accession>
<evidence type="ECO:0000256" key="8">
    <source>
        <dbReference type="PROSITE-ProRule" id="PRU00169"/>
    </source>
</evidence>
<dbReference type="AlphaFoldDB" id="A0A2V5K6C2"/>
<evidence type="ECO:0000313" key="11">
    <source>
        <dbReference type="EMBL" id="PYI53494.1"/>
    </source>
</evidence>
<dbReference type="PROSITE" id="PS01124">
    <property type="entry name" value="HTH_ARAC_FAMILY_2"/>
    <property type="match status" value="1"/>
</dbReference>
<dbReference type="InterPro" id="IPR001789">
    <property type="entry name" value="Sig_transdc_resp-reg_receiver"/>
</dbReference>
<dbReference type="GO" id="GO:0003700">
    <property type="term" value="F:DNA-binding transcription factor activity"/>
    <property type="evidence" value="ECO:0007669"/>
    <property type="project" value="InterPro"/>
</dbReference>
<evidence type="ECO:0000256" key="7">
    <source>
        <dbReference type="ARBA" id="ARBA00023163"/>
    </source>
</evidence>
<keyword evidence="7" id="KW-0804">Transcription</keyword>
<feature type="domain" description="Response regulatory" evidence="10">
    <location>
        <begin position="3"/>
        <end position="120"/>
    </location>
</feature>
<evidence type="ECO:0000256" key="5">
    <source>
        <dbReference type="ARBA" id="ARBA00023015"/>
    </source>
</evidence>
<dbReference type="CDD" id="cd17536">
    <property type="entry name" value="REC_YesN-like"/>
    <property type="match status" value="1"/>
</dbReference>
<keyword evidence="5" id="KW-0805">Transcription regulation</keyword>
<reference evidence="11 12" key="1">
    <citation type="submission" date="2018-05" db="EMBL/GenBank/DDBJ databases">
        <title>Paenibacillus flagellatus sp. nov., isolated from selenium mineral soil.</title>
        <authorList>
            <person name="Dai X."/>
        </authorList>
    </citation>
    <scope>NUCLEOTIDE SEQUENCE [LARGE SCALE GENOMIC DNA]</scope>
    <source>
        <strain evidence="11 12">DXL2</strain>
    </source>
</reference>
<dbReference type="SUPFAM" id="SSF46689">
    <property type="entry name" value="Homeodomain-like"/>
    <property type="match status" value="1"/>
</dbReference>
<dbReference type="Gene3D" id="3.40.50.2300">
    <property type="match status" value="1"/>
</dbReference>
<dbReference type="RefSeq" id="WP_110841265.1">
    <property type="nucleotide sequence ID" value="NZ_QJVJ01000007.1"/>
</dbReference>
<gene>
    <name evidence="11" type="ORF">DLM86_17140</name>
</gene>
<keyword evidence="12" id="KW-1185">Reference proteome</keyword>
<dbReference type="PANTHER" id="PTHR42713:SF3">
    <property type="entry name" value="TRANSCRIPTIONAL REGULATORY PROTEIN HPTR"/>
    <property type="match status" value="1"/>
</dbReference>
<dbReference type="InterPro" id="IPR051552">
    <property type="entry name" value="HptR"/>
</dbReference>
<dbReference type="GO" id="GO:0005737">
    <property type="term" value="C:cytoplasm"/>
    <property type="evidence" value="ECO:0007669"/>
    <property type="project" value="UniProtKB-SubCell"/>
</dbReference>
<evidence type="ECO:0000256" key="6">
    <source>
        <dbReference type="ARBA" id="ARBA00023125"/>
    </source>
</evidence>
<dbReference type="PRINTS" id="PR00032">
    <property type="entry name" value="HTHARAC"/>
</dbReference>
<organism evidence="11 12">
    <name type="scientific">Paenibacillus flagellatus</name>
    <dbReference type="NCBI Taxonomy" id="2211139"/>
    <lineage>
        <taxon>Bacteria</taxon>
        <taxon>Bacillati</taxon>
        <taxon>Bacillota</taxon>
        <taxon>Bacilli</taxon>
        <taxon>Bacillales</taxon>
        <taxon>Paenibacillaceae</taxon>
        <taxon>Paenibacillus</taxon>
    </lineage>
</organism>